<accession>A0A5D4NTF1</accession>
<dbReference type="SUPFAM" id="SSF47413">
    <property type="entry name" value="lambda repressor-like DNA-binding domains"/>
    <property type="match status" value="1"/>
</dbReference>
<dbReference type="OrthoDB" id="9808239at2"/>
<dbReference type="RefSeq" id="WP_148939843.1">
    <property type="nucleotide sequence ID" value="NZ_VTEI01000005.1"/>
</dbReference>
<dbReference type="Pfam" id="PF01381">
    <property type="entry name" value="HTH_3"/>
    <property type="match status" value="1"/>
</dbReference>
<reference evidence="3 4" key="1">
    <citation type="submission" date="2019-08" db="EMBL/GenBank/DDBJ databases">
        <title>Bacillus genomes from the desert of Cuatro Cienegas, Coahuila.</title>
        <authorList>
            <person name="Olmedo-Alvarez G."/>
        </authorList>
    </citation>
    <scope>NUCLEOTIDE SEQUENCE [LARGE SCALE GENOMIC DNA]</scope>
    <source>
        <strain evidence="3 4">CH34_1T</strain>
    </source>
</reference>
<comment type="caution">
    <text evidence="3">The sequence shown here is derived from an EMBL/GenBank/DDBJ whole genome shotgun (WGS) entry which is preliminary data.</text>
</comment>
<dbReference type="PANTHER" id="PTHR46558">
    <property type="entry name" value="TRACRIPTIONAL REGULATORY PROTEIN-RELATED-RELATED"/>
    <property type="match status" value="1"/>
</dbReference>
<dbReference type="SMART" id="SM00530">
    <property type="entry name" value="HTH_XRE"/>
    <property type="match status" value="1"/>
</dbReference>
<evidence type="ECO:0000256" key="1">
    <source>
        <dbReference type="ARBA" id="ARBA00023125"/>
    </source>
</evidence>
<dbReference type="Gene3D" id="1.10.260.40">
    <property type="entry name" value="lambda repressor-like DNA-binding domains"/>
    <property type="match status" value="1"/>
</dbReference>
<dbReference type="EMBL" id="VTEI01000005">
    <property type="protein sequence ID" value="TYS16606.1"/>
    <property type="molecule type" value="Genomic_DNA"/>
</dbReference>
<organism evidence="3 4">
    <name type="scientific">Rossellomorea vietnamensis</name>
    <dbReference type="NCBI Taxonomy" id="218284"/>
    <lineage>
        <taxon>Bacteria</taxon>
        <taxon>Bacillati</taxon>
        <taxon>Bacillota</taxon>
        <taxon>Bacilli</taxon>
        <taxon>Bacillales</taxon>
        <taxon>Bacillaceae</taxon>
        <taxon>Rossellomorea</taxon>
    </lineage>
</organism>
<evidence type="ECO:0000313" key="4">
    <source>
        <dbReference type="Proteomes" id="UP000322267"/>
    </source>
</evidence>
<protein>
    <submittedName>
        <fullName evidence="3">Helix-turn-helix transcriptional regulator</fullName>
    </submittedName>
</protein>
<dbReference type="InterPro" id="IPR010982">
    <property type="entry name" value="Lambda_DNA-bd_dom_sf"/>
</dbReference>
<dbReference type="InterPro" id="IPR001387">
    <property type="entry name" value="Cro/C1-type_HTH"/>
</dbReference>
<dbReference type="GO" id="GO:0003677">
    <property type="term" value="F:DNA binding"/>
    <property type="evidence" value="ECO:0007669"/>
    <property type="project" value="UniProtKB-KW"/>
</dbReference>
<gene>
    <name evidence="3" type="ORF">FZC78_11475</name>
</gene>
<dbReference type="PROSITE" id="PS50943">
    <property type="entry name" value="HTH_CROC1"/>
    <property type="match status" value="1"/>
</dbReference>
<sequence length="75" mass="8894">MKVINHIKEIRLKKGVTQVKMAEDLQITRQTVNAIEKNKYNPSLELALKLIKYFNVPIEEMFYLEEQERGNTDEK</sequence>
<dbReference type="CDD" id="cd00093">
    <property type="entry name" value="HTH_XRE"/>
    <property type="match status" value="1"/>
</dbReference>
<dbReference type="Proteomes" id="UP000322267">
    <property type="component" value="Unassembled WGS sequence"/>
</dbReference>
<dbReference type="AlphaFoldDB" id="A0A5D4NTF1"/>
<dbReference type="PANTHER" id="PTHR46558:SF9">
    <property type="entry name" value="TRANSCRIPTIONAL REGULATOR, PBSX FAMILY"/>
    <property type="match status" value="1"/>
</dbReference>
<name>A0A5D4NTF1_9BACI</name>
<evidence type="ECO:0000259" key="2">
    <source>
        <dbReference type="PROSITE" id="PS50943"/>
    </source>
</evidence>
<proteinExistence type="predicted"/>
<evidence type="ECO:0000313" key="3">
    <source>
        <dbReference type="EMBL" id="TYS16606.1"/>
    </source>
</evidence>
<keyword evidence="1" id="KW-0238">DNA-binding</keyword>
<feature type="domain" description="HTH cro/C1-type" evidence="2">
    <location>
        <begin position="7"/>
        <end position="61"/>
    </location>
</feature>